<gene>
    <name evidence="1" type="ORF">CFR71_12335</name>
</gene>
<protein>
    <submittedName>
        <fullName evidence="1">Uncharacterized protein</fullName>
    </submittedName>
</protein>
<reference evidence="1 2" key="1">
    <citation type="submission" date="2017-07" db="EMBL/GenBank/DDBJ databases">
        <title>A draft genome sequence of Komagataeibacter sp. T5K1.</title>
        <authorList>
            <person name="Skraban J."/>
            <person name="Cleenwerck I."/>
            <person name="Vandamme P."/>
            <person name="Trcek J."/>
        </authorList>
    </citation>
    <scope>NUCLEOTIDE SEQUENCE [LARGE SCALE GENOMIC DNA]</scope>
    <source>
        <strain evidence="1 2">T5K1</strain>
    </source>
</reference>
<evidence type="ECO:0000313" key="2">
    <source>
        <dbReference type="Proteomes" id="UP000247609"/>
    </source>
</evidence>
<dbReference type="AlphaFoldDB" id="A0A318QHR2"/>
<dbReference type="Proteomes" id="UP000247609">
    <property type="component" value="Unassembled WGS sequence"/>
</dbReference>
<proteinExistence type="predicted"/>
<accession>A0A318QHR2</accession>
<organism evidence="1 2">
    <name type="scientific">Novacetimonas pomaceti</name>
    <dbReference type="NCBI Taxonomy" id="2021998"/>
    <lineage>
        <taxon>Bacteria</taxon>
        <taxon>Pseudomonadati</taxon>
        <taxon>Pseudomonadota</taxon>
        <taxon>Alphaproteobacteria</taxon>
        <taxon>Acetobacterales</taxon>
        <taxon>Acetobacteraceae</taxon>
        <taxon>Novacetimonas</taxon>
    </lineage>
</organism>
<dbReference type="EMBL" id="NOXG01000019">
    <property type="protein sequence ID" value="PYD74889.1"/>
    <property type="molecule type" value="Genomic_DNA"/>
</dbReference>
<evidence type="ECO:0000313" key="1">
    <source>
        <dbReference type="EMBL" id="PYD74889.1"/>
    </source>
</evidence>
<sequence>MLHYSKLFEKSFTKNFYDFRILLARLLWVAVFLAEGPVGVTGHDGRPKRRKYEHDRDIYIRVIQ</sequence>
<name>A0A318QHR2_9PROT</name>
<comment type="caution">
    <text evidence="1">The sequence shown here is derived from an EMBL/GenBank/DDBJ whole genome shotgun (WGS) entry which is preliminary data.</text>
</comment>